<dbReference type="OrthoDB" id="9810376at2"/>
<sequence length="154" mass="16686">MDRRLRQTALFGVLAGLSLLAAAAVAQPAPSPDRPVGHTAVLRVLDKITAETTDLEIPIGETMRFGTLEITARYCRSRPLFEQPESFVLLHVEDDAADRPRAVVFDGWMLASMPSLNSLEHPVYGLWAIGCRMPENAESAAENAPAADDAVTTD</sequence>
<feature type="chain" id="PRO_5014929021" evidence="1">
    <location>
        <begin position="24"/>
        <end position="154"/>
    </location>
</feature>
<dbReference type="Proteomes" id="UP000229498">
    <property type="component" value="Unassembled WGS sequence"/>
</dbReference>
<protein>
    <submittedName>
        <fullName evidence="2">DUF2155 domain-containing protein</fullName>
    </submittedName>
</protein>
<organism evidence="2 3">
    <name type="scientific">Minwuia thermotolerans</name>
    <dbReference type="NCBI Taxonomy" id="2056226"/>
    <lineage>
        <taxon>Bacteria</taxon>
        <taxon>Pseudomonadati</taxon>
        <taxon>Pseudomonadota</taxon>
        <taxon>Alphaproteobacteria</taxon>
        <taxon>Minwuiales</taxon>
        <taxon>Minwuiaceae</taxon>
        <taxon>Minwuia</taxon>
    </lineage>
</organism>
<name>A0A2M9G684_9PROT</name>
<dbReference type="AlphaFoldDB" id="A0A2M9G684"/>
<evidence type="ECO:0000256" key="1">
    <source>
        <dbReference type="SAM" id="SignalP"/>
    </source>
</evidence>
<comment type="caution">
    <text evidence="2">The sequence shown here is derived from an EMBL/GenBank/DDBJ whole genome shotgun (WGS) entry which is preliminary data.</text>
</comment>
<feature type="signal peptide" evidence="1">
    <location>
        <begin position="1"/>
        <end position="23"/>
    </location>
</feature>
<dbReference type="RefSeq" id="WP_109796196.1">
    <property type="nucleotide sequence ID" value="NZ_PHIG01000007.1"/>
</dbReference>
<reference evidence="2 3" key="1">
    <citation type="submission" date="2017-11" db="EMBL/GenBank/DDBJ databases">
        <title>Draft genome sequence of Rhizobiales bacterium SY3-13.</title>
        <authorList>
            <person name="Sun C."/>
        </authorList>
    </citation>
    <scope>NUCLEOTIDE SEQUENCE [LARGE SCALE GENOMIC DNA]</scope>
    <source>
        <strain evidence="2 3">SY3-13</strain>
    </source>
</reference>
<dbReference type="EMBL" id="PHIG01000007">
    <property type="protein sequence ID" value="PJK31186.1"/>
    <property type="molecule type" value="Genomic_DNA"/>
</dbReference>
<keyword evidence="1" id="KW-0732">Signal</keyword>
<evidence type="ECO:0000313" key="3">
    <source>
        <dbReference type="Proteomes" id="UP000229498"/>
    </source>
</evidence>
<gene>
    <name evidence="2" type="ORF">CVT23_02845</name>
</gene>
<proteinExistence type="predicted"/>
<keyword evidence="3" id="KW-1185">Reference proteome</keyword>
<accession>A0A2M9G684</accession>
<dbReference type="InterPro" id="IPR019225">
    <property type="entry name" value="DUF2155"/>
</dbReference>
<evidence type="ECO:0000313" key="2">
    <source>
        <dbReference type="EMBL" id="PJK31186.1"/>
    </source>
</evidence>
<dbReference type="Pfam" id="PF09923">
    <property type="entry name" value="DUF2155"/>
    <property type="match status" value="1"/>
</dbReference>